<reference evidence="14" key="1">
    <citation type="journal article" date="2019" name="Int. J. Syst. Evol. Microbiol.">
        <title>The Global Catalogue of Microorganisms (GCM) 10K type strain sequencing project: providing services to taxonomists for standard genome sequencing and annotation.</title>
        <authorList>
            <consortium name="The Broad Institute Genomics Platform"/>
            <consortium name="The Broad Institute Genome Sequencing Center for Infectious Disease"/>
            <person name="Wu L."/>
            <person name="Ma J."/>
        </authorList>
    </citation>
    <scope>NUCLEOTIDE SEQUENCE [LARGE SCALE GENOMIC DNA]</scope>
    <source>
        <strain evidence="14">JCM 18302</strain>
    </source>
</reference>
<dbReference type="EMBL" id="BAABJO010000001">
    <property type="protein sequence ID" value="GAA5110106.1"/>
    <property type="molecule type" value="Genomic_DNA"/>
</dbReference>
<dbReference type="Proteomes" id="UP001500804">
    <property type="component" value="Unassembled WGS sequence"/>
</dbReference>
<dbReference type="PIRSF" id="PIRSF006446">
    <property type="entry name" value="Cyt_quinol_oxidase_1"/>
    <property type="match status" value="1"/>
</dbReference>
<evidence type="ECO:0000313" key="14">
    <source>
        <dbReference type="Proteomes" id="UP001500804"/>
    </source>
</evidence>
<feature type="transmembrane region" description="Helical" evidence="12">
    <location>
        <begin position="218"/>
        <end position="236"/>
    </location>
</feature>
<evidence type="ECO:0000313" key="13">
    <source>
        <dbReference type="EMBL" id="GAA5110106.1"/>
    </source>
</evidence>
<organism evidence="13 14">
    <name type="scientific">Pseudonocardia adelaidensis</name>
    <dbReference type="NCBI Taxonomy" id="648754"/>
    <lineage>
        <taxon>Bacteria</taxon>
        <taxon>Bacillati</taxon>
        <taxon>Actinomycetota</taxon>
        <taxon>Actinomycetes</taxon>
        <taxon>Pseudonocardiales</taxon>
        <taxon>Pseudonocardiaceae</taxon>
        <taxon>Pseudonocardia</taxon>
    </lineage>
</organism>
<evidence type="ECO:0000256" key="4">
    <source>
        <dbReference type="ARBA" id="ARBA00022475"/>
    </source>
</evidence>
<keyword evidence="3 12" id="KW-0813">Transport</keyword>
<feature type="transmembrane region" description="Helical" evidence="12">
    <location>
        <begin position="91"/>
        <end position="115"/>
    </location>
</feature>
<feature type="transmembrane region" description="Helical" evidence="12">
    <location>
        <begin position="16"/>
        <end position="35"/>
    </location>
</feature>
<feature type="transmembrane region" description="Helical" evidence="12">
    <location>
        <begin position="331"/>
        <end position="351"/>
    </location>
</feature>
<evidence type="ECO:0000256" key="7">
    <source>
        <dbReference type="ARBA" id="ARBA00022723"/>
    </source>
</evidence>
<evidence type="ECO:0000256" key="9">
    <source>
        <dbReference type="ARBA" id="ARBA00022989"/>
    </source>
</evidence>
<feature type="transmembrane region" description="Helical" evidence="12">
    <location>
        <begin position="363"/>
        <end position="384"/>
    </location>
</feature>
<feature type="transmembrane region" description="Helical" evidence="12">
    <location>
        <begin position="404"/>
        <end position="430"/>
    </location>
</feature>
<feature type="transmembrane region" description="Helical" evidence="12">
    <location>
        <begin position="183"/>
        <end position="206"/>
    </location>
</feature>
<keyword evidence="5 12" id="KW-0349">Heme</keyword>
<keyword evidence="7 12" id="KW-0479">Metal-binding</keyword>
<evidence type="ECO:0000256" key="5">
    <source>
        <dbReference type="ARBA" id="ARBA00022617"/>
    </source>
</evidence>
<comment type="subcellular location">
    <subcellularLocation>
        <location evidence="1">Cell membrane</location>
        <topology evidence="1">Multi-pass membrane protein</topology>
    </subcellularLocation>
</comment>
<feature type="transmembrane region" description="Helical" evidence="12">
    <location>
        <begin position="47"/>
        <end position="71"/>
    </location>
</feature>
<evidence type="ECO:0000256" key="8">
    <source>
        <dbReference type="ARBA" id="ARBA00022982"/>
    </source>
</evidence>
<dbReference type="InterPro" id="IPR002585">
    <property type="entry name" value="Cyt-d_ubiquinol_oxidase_su_1"/>
</dbReference>
<proteinExistence type="inferred from homology"/>
<keyword evidence="8 12" id="KW-0249">Electron transport</keyword>
<evidence type="ECO:0000256" key="6">
    <source>
        <dbReference type="ARBA" id="ARBA00022692"/>
    </source>
</evidence>
<keyword evidence="11 12" id="KW-0472">Membrane</keyword>
<evidence type="ECO:0000256" key="10">
    <source>
        <dbReference type="ARBA" id="ARBA00023004"/>
    </source>
</evidence>
<feature type="transmembrane region" description="Helical" evidence="12">
    <location>
        <begin position="127"/>
        <end position="150"/>
    </location>
</feature>
<dbReference type="Pfam" id="PF01654">
    <property type="entry name" value="Cyt_bd_oxida_I"/>
    <property type="match status" value="1"/>
</dbReference>
<evidence type="ECO:0000256" key="2">
    <source>
        <dbReference type="ARBA" id="ARBA00009819"/>
    </source>
</evidence>
<evidence type="ECO:0000256" key="11">
    <source>
        <dbReference type="ARBA" id="ARBA00023136"/>
    </source>
</evidence>
<sequence>MSAVDLARLQFASTSIYHFLFVPLTIGLALLTAVLQTRWHRTGEAEYLRLTRFFGILLVINVAVGVVTGLVQEFQFGMNWSDYSRFVGDVFGAPLAMEGLAAFFLESTFLGLWLFGWGRLSPRVHLATIWAVAVGGVLSAAFIMAANSWMQNPVGYSLDPATGRAQLTDIGAVLTNPVFLRSYLHVLLASLITAAVVMLAISAWHLRRGSGVSGFDRSARIALAVLVPVTALNLLVGSELGVTEGRYQPMKIAAAEAQWETCQPCSFSLFQIGGGSDDETPTKVIQVPHLLSVLATNSWNGQVVGLNELQAQYSAQYGPGDYVPNVFVQYWAMRTMAYLGSLILLVGMWGLWRRKRLATSRWFLRVAIWSLPLPFLVNTAGWVLTENGRQPWIVQGLQQTRDAASPSVGAATIATSLVIFILLYGALAVVDWMLMARFARKELASEPSRDEAGAPAMEPSY</sequence>
<keyword evidence="14" id="KW-1185">Reference proteome</keyword>
<keyword evidence="6 12" id="KW-0812">Transmembrane</keyword>
<keyword evidence="10 12" id="KW-0408">Iron</keyword>
<keyword evidence="4 12" id="KW-1003">Cell membrane</keyword>
<evidence type="ECO:0000256" key="12">
    <source>
        <dbReference type="PIRNR" id="PIRNR006446"/>
    </source>
</evidence>
<protein>
    <submittedName>
        <fullName evidence="13">Cytochrome ubiquinol oxidase subunit I</fullName>
    </submittedName>
</protein>
<dbReference type="PANTHER" id="PTHR30365:SF15">
    <property type="entry name" value="CYTOCHROME BD UBIQUINOL OXIDASE SUBUNIT 1"/>
    <property type="match status" value="1"/>
</dbReference>
<keyword evidence="9 12" id="KW-1133">Transmembrane helix</keyword>
<dbReference type="RefSeq" id="WP_345602500.1">
    <property type="nucleotide sequence ID" value="NZ_BAABJO010000001.1"/>
</dbReference>
<comment type="similarity">
    <text evidence="2 12">Belongs to the cytochrome ubiquinol oxidase subunit 1 family.</text>
</comment>
<evidence type="ECO:0000256" key="3">
    <source>
        <dbReference type="ARBA" id="ARBA00022448"/>
    </source>
</evidence>
<evidence type="ECO:0000256" key="1">
    <source>
        <dbReference type="ARBA" id="ARBA00004651"/>
    </source>
</evidence>
<name>A0ABP9N7N6_9PSEU</name>
<gene>
    <name evidence="13" type="ORF">GCM10023320_01470</name>
</gene>
<dbReference type="PANTHER" id="PTHR30365">
    <property type="entry name" value="CYTOCHROME D UBIQUINOL OXIDASE"/>
    <property type="match status" value="1"/>
</dbReference>
<comment type="caution">
    <text evidence="13">The sequence shown here is derived from an EMBL/GenBank/DDBJ whole genome shotgun (WGS) entry which is preliminary data.</text>
</comment>
<accession>A0ABP9N7N6</accession>